<dbReference type="EMBL" id="BBWV01000004">
    <property type="protein sequence ID" value="GAO45223.1"/>
    <property type="molecule type" value="Genomic_DNA"/>
</dbReference>
<accession>A0A0E9N5Z0</accession>
<dbReference type="SUPFAM" id="SSF53756">
    <property type="entry name" value="UDP-Glycosyltransferase/glycogen phosphorylase"/>
    <property type="match status" value="1"/>
</dbReference>
<dbReference type="InterPro" id="IPR001296">
    <property type="entry name" value="Glyco_trans_1"/>
</dbReference>
<dbReference type="PANTHER" id="PTHR12526">
    <property type="entry name" value="GLYCOSYLTRANSFERASE"/>
    <property type="match status" value="1"/>
</dbReference>
<gene>
    <name evidence="2" type="ORF">FPE01S_04_04670</name>
</gene>
<evidence type="ECO:0000313" key="2">
    <source>
        <dbReference type="EMBL" id="GAO45223.1"/>
    </source>
</evidence>
<keyword evidence="3" id="KW-1185">Reference proteome</keyword>
<protein>
    <submittedName>
        <fullName evidence="2">Putative glycosyltransferase</fullName>
    </submittedName>
</protein>
<evidence type="ECO:0000313" key="3">
    <source>
        <dbReference type="Proteomes" id="UP000033121"/>
    </source>
</evidence>
<dbReference type="Gene3D" id="3.40.50.2000">
    <property type="entry name" value="Glycogen Phosphorylase B"/>
    <property type="match status" value="2"/>
</dbReference>
<dbReference type="CDD" id="cd03801">
    <property type="entry name" value="GT4_PimA-like"/>
    <property type="match status" value="1"/>
</dbReference>
<organism evidence="2 3">
    <name type="scientific">Flavihumibacter petaseus NBRC 106054</name>
    <dbReference type="NCBI Taxonomy" id="1220578"/>
    <lineage>
        <taxon>Bacteria</taxon>
        <taxon>Pseudomonadati</taxon>
        <taxon>Bacteroidota</taxon>
        <taxon>Chitinophagia</taxon>
        <taxon>Chitinophagales</taxon>
        <taxon>Chitinophagaceae</taxon>
        <taxon>Flavihumibacter</taxon>
    </lineage>
</organism>
<dbReference type="OrthoDB" id="7560678at2"/>
<feature type="domain" description="Glycosyl transferase family 1" evidence="1">
    <location>
        <begin position="196"/>
        <end position="362"/>
    </location>
</feature>
<dbReference type="STRING" id="1220578.FPE01S_04_04670"/>
<dbReference type="Proteomes" id="UP000033121">
    <property type="component" value="Unassembled WGS sequence"/>
</dbReference>
<dbReference type="AlphaFoldDB" id="A0A0E9N5Z0"/>
<keyword evidence="2" id="KW-0808">Transferase</keyword>
<evidence type="ECO:0000259" key="1">
    <source>
        <dbReference type="Pfam" id="PF00534"/>
    </source>
</evidence>
<dbReference type="GO" id="GO:0016757">
    <property type="term" value="F:glycosyltransferase activity"/>
    <property type="evidence" value="ECO:0007669"/>
    <property type="project" value="InterPro"/>
</dbReference>
<reference evidence="2 3" key="1">
    <citation type="submission" date="2015-04" db="EMBL/GenBank/DDBJ databases">
        <title>Whole genome shotgun sequence of Flavihumibacter petaseus NBRC 106054.</title>
        <authorList>
            <person name="Miyazawa S."/>
            <person name="Hosoyama A."/>
            <person name="Hashimoto M."/>
            <person name="Noguchi M."/>
            <person name="Tsuchikane K."/>
            <person name="Ohji S."/>
            <person name="Yamazoe A."/>
            <person name="Ichikawa N."/>
            <person name="Kimura A."/>
            <person name="Fujita N."/>
        </authorList>
    </citation>
    <scope>NUCLEOTIDE SEQUENCE [LARGE SCALE GENOMIC DNA]</scope>
    <source>
        <strain evidence="2 3">NBRC 106054</strain>
    </source>
</reference>
<sequence>MHKVMQCIVIARSIGVYSELWLKRQIRNHSFFKAVYVTASDSAQGELSVPVKSLSYTTKPLTKLAVRSKLLSETFATKHHINAQLQAIPRGSTLLIHYLDFALNFMDFIRTRKGKTFVYCHGYDITWSLKSITDPSKDFFPAGYIEKVKELSGYVRFIVNSKFSRGKLLEIGIPDDRIFINYFGVDLPGEGEIGKPDDRKFTILYLGRLVDFKGPDYVIQAFEKASVMGMDAELIIAGSGPLQPYLELLKRRSRFKERIRLVGAVSETESKQLFKNADVFTTHNIRGEISEQEEAFGVSVIEAMSYGLPVVACNGGGIVDSVEPGKTGILVEPFDVENHANALLSLYRDKSLLKKMGQQARECIKTKFSVQQEHETLSRILFS</sequence>
<comment type="caution">
    <text evidence="2">The sequence shown here is derived from an EMBL/GenBank/DDBJ whole genome shotgun (WGS) entry which is preliminary data.</text>
</comment>
<proteinExistence type="predicted"/>
<dbReference type="Pfam" id="PF00534">
    <property type="entry name" value="Glycos_transf_1"/>
    <property type="match status" value="1"/>
</dbReference>
<name>A0A0E9N5Z0_9BACT</name>